<reference evidence="3" key="1">
    <citation type="submission" date="2021-03" db="EMBL/GenBank/DDBJ databases">
        <title>The complete genome sequence of Acetobacter sp. TBRC 12339.</title>
        <authorList>
            <person name="Charoenyingcharoen P."/>
            <person name="Yukphan P."/>
        </authorList>
    </citation>
    <scope>NUCLEOTIDE SEQUENCE</scope>
    <source>
        <strain evidence="3">TBRC 12339</strain>
    </source>
</reference>
<dbReference type="Proteomes" id="UP000664073">
    <property type="component" value="Unassembled WGS sequence"/>
</dbReference>
<dbReference type="InterPro" id="IPR004564">
    <property type="entry name" value="OM_lipoprot_carrier_LolA-like"/>
</dbReference>
<dbReference type="AlphaFoldDB" id="A0A939HN78"/>
<evidence type="ECO:0000256" key="2">
    <source>
        <dbReference type="SAM" id="SignalP"/>
    </source>
</evidence>
<dbReference type="Pfam" id="PF19574">
    <property type="entry name" value="LolA_3"/>
    <property type="match status" value="1"/>
</dbReference>
<organism evidence="3 4">
    <name type="scientific">Acetobacter garciniae</name>
    <dbReference type="NCBI Taxonomy" id="2817435"/>
    <lineage>
        <taxon>Bacteria</taxon>
        <taxon>Pseudomonadati</taxon>
        <taxon>Pseudomonadota</taxon>
        <taxon>Alphaproteobacteria</taxon>
        <taxon>Acetobacterales</taxon>
        <taxon>Acetobacteraceae</taxon>
        <taxon>Acetobacter</taxon>
    </lineage>
</organism>
<accession>A0A939HN78</accession>
<feature type="signal peptide" evidence="2">
    <location>
        <begin position="1"/>
        <end position="26"/>
    </location>
</feature>
<dbReference type="CDD" id="cd16325">
    <property type="entry name" value="LolA"/>
    <property type="match status" value="1"/>
</dbReference>
<evidence type="ECO:0000313" key="4">
    <source>
        <dbReference type="Proteomes" id="UP000664073"/>
    </source>
</evidence>
<protein>
    <submittedName>
        <fullName evidence="3">Outer membrane lipoprotein carrier protein LolA</fullName>
    </submittedName>
</protein>
<dbReference type="Gene3D" id="2.50.20.10">
    <property type="entry name" value="Lipoprotein localisation LolA/LolB/LppX"/>
    <property type="match status" value="1"/>
</dbReference>
<keyword evidence="1 2" id="KW-0732">Signal</keyword>
<keyword evidence="3" id="KW-0449">Lipoprotein</keyword>
<evidence type="ECO:0000256" key="1">
    <source>
        <dbReference type="ARBA" id="ARBA00022729"/>
    </source>
</evidence>
<name>A0A939HN78_9PROT</name>
<gene>
    <name evidence="3" type="ORF">J2D77_06465</name>
</gene>
<dbReference type="RefSeq" id="WP_207845441.1">
    <property type="nucleotide sequence ID" value="NZ_JAFVMH010000002.1"/>
</dbReference>
<comment type="caution">
    <text evidence="3">The sequence shown here is derived from an EMBL/GenBank/DDBJ whole genome shotgun (WGS) entry which is preliminary data.</text>
</comment>
<feature type="chain" id="PRO_5037968306" evidence="2">
    <location>
        <begin position="27"/>
        <end position="193"/>
    </location>
</feature>
<dbReference type="EMBL" id="JAFVMH010000002">
    <property type="protein sequence ID" value="MBO1324794.1"/>
    <property type="molecule type" value="Genomic_DNA"/>
</dbReference>
<evidence type="ECO:0000313" key="3">
    <source>
        <dbReference type="EMBL" id="MBO1324794.1"/>
    </source>
</evidence>
<proteinExistence type="predicted"/>
<sequence>MKLRPVMLPLCLSVLFFPLLCGPARAQDLADAIVTGLGQVHQRQNVFHEERVIGALTQKLESAGNLSYRAPGHLEKLTLTPRREDLVIDGDMVTIARGTAAPQTLDASREPALQLLVDTLRAPLDGDVERLKRAYHLHASGDLGGGWTLEMTPANDDVAKQVRTVTFTGRNNAILGLRIVQANGDTQSLTITP</sequence>
<dbReference type="InterPro" id="IPR029046">
    <property type="entry name" value="LolA/LolB/LppX"/>
</dbReference>
<dbReference type="SUPFAM" id="SSF89392">
    <property type="entry name" value="Prokaryotic lipoproteins and lipoprotein localization factors"/>
    <property type="match status" value="1"/>
</dbReference>
<keyword evidence="4" id="KW-1185">Reference proteome</keyword>